<dbReference type="GO" id="GO:0005576">
    <property type="term" value="C:extracellular region"/>
    <property type="evidence" value="ECO:0007669"/>
    <property type="project" value="UniProtKB-SubCell"/>
</dbReference>
<dbReference type="SUPFAM" id="SSF51126">
    <property type="entry name" value="Pectin lyase-like"/>
    <property type="match status" value="1"/>
</dbReference>
<evidence type="ECO:0000256" key="2">
    <source>
        <dbReference type="ARBA" id="ARBA00022525"/>
    </source>
</evidence>
<comment type="subcellular location">
    <subcellularLocation>
        <location evidence="1">Secreted</location>
    </subcellularLocation>
</comment>
<dbReference type="InterPro" id="IPR052052">
    <property type="entry name" value="Polysaccharide_Lyase_9"/>
</dbReference>
<dbReference type="Gene3D" id="2.160.20.10">
    <property type="entry name" value="Single-stranded right-handed beta-helix, Pectin lyase-like"/>
    <property type="match status" value="1"/>
</dbReference>
<dbReference type="STRING" id="1423739.FC85_GL000794"/>
<gene>
    <name evidence="8" type="ORF">FC85_GL000794</name>
</gene>
<dbReference type="InterPro" id="IPR049169">
    <property type="entry name" value="Glyco_hydro_120_ins"/>
</dbReference>
<dbReference type="GO" id="GO:0016837">
    <property type="term" value="F:carbon-oxygen lyase activity, acting on polysaccharides"/>
    <property type="evidence" value="ECO:0007669"/>
    <property type="project" value="TreeGrafter"/>
</dbReference>
<dbReference type="Pfam" id="PF21258">
    <property type="entry name" value="Glyco_hydro_120_ins"/>
    <property type="match status" value="1"/>
</dbReference>
<dbReference type="RefSeq" id="WP_057865241.1">
    <property type="nucleotide sequence ID" value="NZ_AZEY01000079.1"/>
</dbReference>
<organism evidence="8 9">
    <name type="scientific">Lentilactobacillus diolivorans DSM 14421</name>
    <dbReference type="NCBI Taxonomy" id="1423739"/>
    <lineage>
        <taxon>Bacteria</taxon>
        <taxon>Bacillati</taxon>
        <taxon>Bacillota</taxon>
        <taxon>Bacilli</taxon>
        <taxon>Lactobacillales</taxon>
        <taxon>Lactobacillaceae</taxon>
        <taxon>Lentilactobacillus</taxon>
    </lineage>
</organism>
<keyword evidence="3" id="KW-0732">Signal</keyword>
<feature type="domain" description="DUF1565" evidence="5">
    <location>
        <begin position="9"/>
        <end position="47"/>
    </location>
</feature>
<dbReference type="AlphaFoldDB" id="A0A0R1S7Y1"/>
<dbReference type="Pfam" id="PF13229">
    <property type="entry name" value="Beta_helix"/>
    <property type="match status" value="1"/>
</dbReference>
<name>A0A0R1S7Y1_9LACO</name>
<reference evidence="8 9" key="1">
    <citation type="journal article" date="2015" name="Genome Announc.">
        <title>Expanding the biotechnology potential of lactobacilli through comparative genomics of 213 strains and associated genera.</title>
        <authorList>
            <person name="Sun Z."/>
            <person name="Harris H.M."/>
            <person name="McCann A."/>
            <person name="Guo C."/>
            <person name="Argimon S."/>
            <person name="Zhang W."/>
            <person name="Yang X."/>
            <person name="Jeffery I.B."/>
            <person name="Cooney J.C."/>
            <person name="Kagawa T.F."/>
            <person name="Liu W."/>
            <person name="Song Y."/>
            <person name="Salvetti E."/>
            <person name="Wrobel A."/>
            <person name="Rasinkangas P."/>
            <person name="Parkhill J."/>
            <person name="Rea M.C."/>
            <person name="O'Sullivan O."/>
            <person name="Ritari J."/>
            <person name="Douillard F.P."/>
            <person name="Paul Ross R."/>
            <person name="Yang R."/>
            <person name="Briner A.E."/>
            <person name="Felis G.E."/>
            <person name="de Vos W.M."/>
            <person name="Barrangou R."/>
            <person name="Klaenhammer T.R."/>
            <person name="Caufield P.W."/>
            <person name="Cui Y."/>
            <person name="Zhang H."/>
            <person name="O'Toole P.W."/>
        </authorList>
    </citation>
    <scope>NUCLEOTIDE SEQUENCE [LARGE SCALE GENOMIC DNA]</scope>
    <source>
        <strain evidence="8 9">DSM 14421</strain>
    </source>
</reference>
<feature type="domain" description="Glycoside hydrolase 120 insertion" evidence="7">
    <location>
        <begin position="80"/>
        <end position="200"/>
    </location>
</feature>
<evidence type="ECO:0000256" key="4">
    <source>
        <dbReference type="SAM" id="MobiDB-lite"/>
    </source>
</evidence>
<feature type="region of interest" description="Disordered" evidence="4">
    <location>
        <begin position="1"/>
        <end position="20"/>
    </location>
</feature>
<evidence type="ECO:0000259" key="6">
    <source>
        <dbReference type="Pfam" id="PF13229"/>
    </source>
</evidence>
<dbReference type="Pfam" id="PF07602">
    <property type="entry name" value="DUF1565"/>
    <property type="match status" value="1"/>
</dbReference>
<accession>A0A0R1S7Y1</accession>
<feature type="domain" description="Right handed beta helix" evidence="6">
    <location>
        <begin position="309"/>
        <end position="433"/>
    </location>
</feature>
<dbReference type="PATRIC" id="fig|1423739.3.peg.829"/>
<evidence type="ECO:0000259" key="5">
    <source>
        <dbReference type="Pfam" id="PF07602"/>
    </source>
</evidence>
<evidence type="ECO:0000256" key="3">
    <source>
        <dbReference type="ARBA" id="ARBA00022729"/>
    </source>
</evidence>
<evidence type="ECO:0000259" key="7">
    <source>
        <dbReference type="Pfam" id="PF21258"/>
    </source>
</evidence>
<evidence type="ECO:0000256" key="1">
    <source>
        <dbReference type="ARBA" id="ARBA00004613"/>
    </source>
</evidence>
<dbReference type="InterPro" id="IPR039448">
    <property type="entry name" value="Beta_helix"/>
</dbReference>
<proteinExistence type="predicted"/>
<dbReference type="InterPro" id="IPR011459">
    <property type="entry name" value="DUF1565"/>
</dbReference>
<dbReference type="EMBL" id="AZEY01000079">
    <property type="protein sequence ID" value="KRL64999.1"/>
    <property type="molecule type" value="Genomic_DNA"/>
</dbReference>
<sequence>MTEYHVSKTGNDQNDGSKNRPFLTIQKAADTAIAGDTVTVHEGTYREWVKPLNPGLSDRRRLVYQAAPDERVIIKGSEVVKHWQQVDGNIWKATIDNHIFGDFNPFATAVWGDWLTSIDHTSHLGSVYVDGKAMFESQSLEALKNPEQRKTVENFFTHEQLPDFYSEDTKLVWYAEPQAQQTIISANFQGIDPNNALIEINVRPCCFFPERTGIDYITVRNFEMAQTATQWAPPTGNQQGLIGPHWSKGWIIEDNLIHDSKCSGISLGKELSTGDSYYYRRYDKPGYTYQIETVFAGEHNGWDKDRIGSHIIRRNHIYNCGQTGIVGHMGCAFSQIYDNEIHDIATRHEFEGWEIAGIKLHAAIDTQIRHNRIYRCSLGTWLDWQAQGTRVHQNIYYQNGMDFFVEVSHGPFLIENNIFASKYALRHLSDGGAYVNNIIAGDMLVDDVRNRSTPYHLPHSTTVKGMTAVYGGDDRYFNNIFISRKTVKNCGTDMYDGHPQSLQAYIDDVQTQAPTDLEGYEAKKTPVYIDNNAYFNGAKNFADEKNYLSEASFDTKFAVEERGESLYLRMTLPETFDDFKNPIKTTATLPHVRIVDADFEQPDGSKLTVNTDLLNQNSNDDIAAGPIQSLKGGQNQIKIW</sequence>
<keyword evidence="2" id="KW-0964">Secreted</keyword>
<dbReference type="PANTHER" id="PTHR40088">
    <property type="entry name" value="PECTATE LYASE (EUROFUNG)"/>
    <property type="match status" value="1"/>
</dbReference>
<dbReference type="InterPro" id="IPR011050">
    <property type="entry name" value="Pectin_lyase_fold/virulence"/>
</dbReference>
<dbReference type="Proteomes" id="UP000052013">
    <property type="component" value="Unassembled WGS sequence"/>
</dbReference>
<comment type="caution">
    <text evidence="8">The sequence shown here is derived from an EMBL/GenBank/DDBJ whole genome shotgun (WGS) entry which is preliminary data.</text>
</comment>
<dbReference type="PANTHER" id="PTHR40088:SF2">
    <property type="entry name" value="SECRETED SUGAR HYDROLASE"/>
    <property type="match status" value="1"/>
</dbReference>
<dbReference type="Gene3D" id="2.60.40.1180">
    <property type="entry name" value="Golgi alpha-mannosidase II"/>
    <property type="match status" value="1"/>
</dbReference>
<evidence type="ECO:0000313" key="8">
    <source>
        <dbReference type="EMBL" id="KRL64999.1"/>
    </source>
</evidence>
<protein>
    <submittedName>
        <fullName evidence="8">Outer membrane protein</fullName>
    </submittedName>
</protein>
<dbReference type="InterPro" id="IPR012334">
    <property type="entry name" value="Pectin_lyas_fold"/>
</dbReference>
<dbReference type="InterPro" id="IPR013780">
    <property type="entry name" value="Glyco_hydro_b"/>
</dbReference>
<evidence type="ECO:0000313" key="9">
    <source>
        <dbReference type="Proteomes" id="UP000052013"/>
    </source>
</evidence>